<protein>
    <submittedName>
        <fullName evidence="2">Uncharacterized protein</fullName>
    </submittedName>
</protein>
<keyword evidence="3" id="KW-1185">Reference proteome</keyword>
<dbReference type="InterPro" id="IPR058512">
    <property type="entry name" value="DUF8199"/>
</dbReference>
<dbReference type="InterPro" id="IPR058060">
    <property type="entry name" value="HYC_CC_PP"/>
</dbReference>
<organism evidence="2 3">
    <name type="scientific">Pedobacter nutrimenti</name>
    <dbReference type="NCBI Taxonomy" id="1241337"/>
    <lineage>
        <taxon>Bacteria</taxon>
        <taxon>Pseudomonadati</taxon>
        <taxon>Bacteroidota</taxon>
        <taxon>Sphingobacteriia</taxon>
        <taxon>Sphingobacteriales</taxon>
        <taxon>Sphingobacteriaceae</taxon>
        <taxon>Pedobacter</taxon>
    </lineage>
</organism>
<dbReference type="EMBL" id="QKLU01000003">
    <property type="protein sequence ID" value="PYF74655.1"/>
    <property type="molecule type" value="Genomic_DNA"/>
</dbReference>
<gene>
    <name evidence="2" type="ORF">B0O44_103100</name>
</gene>
<dbReference type="NCBIfam" id="NF047658">
    <property type="entry name" value="HYC_CC_PP"/>
    <property type="match status" value="1"/>
</dbReference>
<dbReference type="Proteomes" id="UP000248198">
    <property type="component" value="Unassembled WGS sequence"/>
</dbReference>
<dbReference type="AlphaFoldDB" id="A0A318UKX5"/>
<comment type="caution">
    <text evidence="2">The sequence shown here is derived from an EMBL/GenBank/DDBJ whole genome shotgun (WGS) entry which is preliminary data.</text>
</comment>
<evidence type="ECO:0000313" key="2">
    <source>
        <dbReference type="EMBL" id="PYF74655.1"/>
    </source>
</evidence>
<reference evidence="2 3" key="1">
    <citation type="submission" date="2018-06" db="EMBL/GenBank/DDBJ databases">
        <title>Genomic Encyclopedia of Archaeal and Bacterial Type Strains, Phase II (KMG-II): from individual species to whole genera.</title>
        <authorList>
            <person name="Goeker M."/>
        </authorList>
    </citation>
    <scope>NUCLEOTIDE SEQUENCE [LARGE SCALE GENOMIC DNA]</scope>
    <source>
        <strain evidence="2 3">DSM 27372</strain>
    </source>
</reference>
<proteinExistence type="predicted"/>
<feature type="chain" id="PRO_5016322363" evidence="1">
    <location>
        <begin position="20"/>
        <end position="131"/>
    </location>
</feature>
<accession>A0A318UKX5</accession>
<feature type="signal peptide" evidence="1">
    <location>
        <begin position="1"/>
        <end position="19"/>
    </location>
</feature>
<keyword evidence="1" id="KW-0732">Signal</keyword>
<name>A0A318UKX5_9SPHI</name>
<dbReference type="OrthoDB" id="676308at2"/>
<sequence>MKRIVVSLLLLLYVGTSNGATVHFHYCMGRLVKWGLSQPEKALCDFCKAPKKACGKSCCKDDYKQTKIDKSQKTSVAVYQFKQVQVAELNKISWSPVYVVVPIEIGKAALSNAPPSAEDIHVFIRNCTYRI</sequence>
<evidence type="ECO:0000256" key="1">
    <source>
        <dbReference type="SAM" id="SignalP"/>
    </source>
</evidence>
<dbReference type="Pfam" id="PF26622">
    <property type="entry name" value="DUF8199"/>
    <property type="match status" value="1"/>
</dbReference>
<evidence type="ECO:0000313" key="3">
    <source>
        <dbReference type="Proteomes" id="UP000248198"/>
    </source>
</evidence>
<dbReference type="RefSeq" id="WP_110829352.1">
    <property type="nucleotide sequence ID" value="NZ_QKLU01000003.1"/>
</dbReference>